<dbReference type="EMBL" id="LVLJ01000640">
    <property type="protein sequence ID" value="OAE33540.1"/>
    <property type="molecule type" value="Genomic_DNA"/>
</dbReference>
<dbReference type="AlphaFoldDB" id="A0A176WK03"/>
<dbReference type="Proteomes" id="UP000077202">
    <property type="component" value="Unassembled WGS sequence"/>
</dbReference>
<evidence type="ECO:0000313" key="1">
    <source>
        <dbReference type="EMBL" id="OAE33540.1"/>
    </source>
</evidence>
<gene>
    <name evidence="1" type="ORF">AXG93_1467s1430</name>
</gene>
<organism evidence="1 2">
    <name type="scientific">Marchantia polymorpha subsp. ruderalis</name>
    <dbReference type="NCBI Taxonomy" id="1480154"/>
    <lineage>
        <taxon>Eukaryota</taxon>
        <taxon>Viridiplantae</taxon>
        <taxon>Streptophyta</taxon>
        <taxon>Embryophyta</taxon>
        <taxon>Marchantiophyta</taxon>
        <taxon>Marchantiopsida</taxon>
        <taxon>Marchantiidae</taxon>
        <taxon>Marchantiales</taxon>
        <taxon>Marchantiaceae</taxon>
        <taxon>Marchantia</taxon>
    </lineage>
</organism>
<sequence>MEWLSGFMLVYVVTEDGNQGAWKCFGDMLEDEFEDMAWRNTPDFQSSPKLTLVRDEQNSHSLIHHLVVINGGHVPFQRSSPKVTVEKFLQVATLPLARGLLLFNDLRFLLHQSDPLLNLFEGLCQLPRSAGLGSADTVEKPQPHQMFLTVNRLERDVEGDFGGMLVGVNASALSKHVAKIWAFSLCSSLPVSTSGRSATWQEERVHYEVHHDGQVWAIFRFTLLTVCVSGWGSLDEECRSTVEPFEILVMMVAVSPAMRKLEPSWRQHAATRRSRRMDGSSRNWEI</sequence>
<accession>A0A176WK03</accession>
<comment type="caution">
    <text evidence="1">The sequence shown here is derived from an EMBL/GenBank/DDBJ whole genome shotgun (WGS) entry which is preliminary data.</text>
</comment>
<name>A0A176WK03_MARPO</name>
<keyword evidence="2" id="KW-1185">Reference proteome</keyword>
<protein>
    <submittedName>
        <fullName evidence="1">Uncharacterized protein</fullName>
    </submittedName>
</protein>
<reference evidence="1" key="1">
    <citation type="submission" date="2016-03" db="EMBL/GenBank/DDBJ databases">
        <title>Mechanisms controlling the formation of the plant cell surface in tip-growing cells are functionally conserved among land plants.</title>
        <authorList>
            <person name="Honkanen S."/>
            <person name="Jones V.A."/>
            <person name="Morieri G."/>
            <person name="Champion C."/>
            <person name="Hetherington A.J."/>
            <person name="Kelly S."/>
            <person name="Saint-Marcoux D."/>
            <person name="Proust H."/>
            <person name="Prescott H."/>
            <person name="Dolan L."/>
        </authorList>
    </citation>
    <scope>NUCLEOTIDE SEQUENCE [LARGE SCALE GENOMIC DNA]</scope>
    <source>
        <tissue evidence="1">Whole gametophyte</tissue>
    </source>
</reference>
<evidence type="ECO:0000313" key="2">
    <source>
        <dbReference type="Proteomes" id="UP000077202"/>
    </source>
</evidence>
<proteinExistence type="predicted"/>